<gene>
    <name evidence="1" type="ordered locus">Sthe_3276</name>
</gene>
<dbReference type="InParanoid" id="D1CA33"/>
<dbReference type="HOGENOM" id="CLU_2481717_0_0_0"/>
<dbReference type="KEGG" id="sti:Sthe_3276"/>
<reference evidence="1 2" key="2">
    <citation type="journal article" date="2010" name="Stand. Genomic Sci.">
        <title>Complete genome sequence of Desulfohalobium retbaense type strain (HR(100)).</title>
        <authorList>
            <person name="Spring S."/>
            <person name="Nolan M."/>
            <person name="Lapidus A."/>
            <person name="Glavina Del Rio T."/>
            <person name="Copeland A."/>
            <person name="Tice H."/>
            <person name="Cheng J.F."/>
            <person name="Lucas S."/>
            <person name="Land M."/>
            <person name="Chen F."/>
            <person name="Bruce D."/>
            <person name="Goodwin L."/>
            <person name="Pitluck S."/>
            <person name="Ivanova N."/>
            <person name="Mavromatis K."/>
            <person name="Mikhailova N."/>
            <person name="Pati A."/>
            <person name="Chen A."/>
            <person name="Palaniappan K."/>
            <person name="Hauser L."/>
            <person name="Chang Y.J."/>
            <person name="Jeffries C.D."/>
            <person name="Munk C."/>
            <person name="Kiss H."/>
            <person name="Chain P."/>
            <person name="Han C."/>
            <person name="Brettin T."/>
            <person name="Detter J.C."/>
            <person name="Schuler E."/>
            <person name="Goker M."/>
            <person name="Rohde M."/>
            <person name="Bristow J."/>
            <person name="Eisen J.A."/>
            <person name="Markowitz V."/>
            <person name="Hugenholtz P."/>
            <person name="Kyrpides N.C."/>
            <person name="Klenk H.P."/>
        </authorList>
    </citation>
    <scope>NUCLEOTIDE SEQUENCE [LARGE SCALE GENOMIC DNA]</scope>
    <source>
        <strain evidence="2">ATCC 49802 / DSM 20745 / S 6022</strain>
    </source>
</reference>
<dbReference type="RefSeq" id="WP_012873711.1">
    <property type="nucleotide sequence ID" value="NC_013524.1"/>
</dbReference>
<keyword evidence="2" id="KW-1185">Reference proteome</keyword>
<protein>
    <submittedName>
        <fullName evidence="1">Uncharacterized protein</fullName>
    </submittedName>
</protein>
<evidence type="ECO:0000313" key="1">
    <source>
        <dbReference type="EMBL" id="ACZ40676.1"/>
    </source>
</evidence>
<organism evidence="1 2">
    <name type="scientific">Sphaerobacter thermophilus (strain ATCC 49802 / DSM 20745 / KCCM 41009 / NCIMB 13125 / S 6022)</name>
    <dbReference type="NCBI Taxonomy" id="479434"/>
    <lineage>
        <taxon>Bacteria</taxon>
        <taxon>Pseudomonadati</taxon>
        <taxon>Thermomicrobiota</taxon>
        <taxon>Thermomicrobia</taxon>
        <taxon>Sphaerobacterales</taxon>
        <taxon>Sphaerobacterineae</taxon>
        <taxon>Sphaerobacteraceae</taxon>
        <taxon>Sphaerobacter</taxon>
    </lineage>
</organism>
<sequence>MPQTASLVPRFGDLDLVGTEHAIVASVVHQHWGLVEPVANYDPETAELTLRRLQHNEGRAGDLKALVLRYVLSRRAAGLPVIPPSPA</sequence>
<proteinExistence type="predicted"/>
<reference evidence="2" key="1">
    <citation type="submission" date="2009-11" db="EMBL/GenBank/DDBJ databases">
        <title>The complete chromosome 2 of Sphaerobacter thermophilus DSM 20745.</title>
        <authorList>
            <person name="Lucas S."/>
            <person name="Copeland A."/>
            <person name="Lapidus A."/>
            <person name="Glavina del Rio T."/>
            <person name="Dalin E."/>
            <person name="Tice H."/>
            <person name="Bruce D."/>
            <person name="Goodwin L."/>
            <person name="Pitluck S."/>
            <person name="Kyrpides N."/>
            <person name="Mavromatis K."/>
            <person name="Ivanova N."/>
            <person name="Mikhailova N."/>
            <person name="LaButti K.M."/>
            <person name="Clum A."/>
            <person name="Sun H.I."/>
            <person name="Brettin T."/>
            <person name="Detter J.C."/>
            <person name="Han C."/>
            <person name="Larimer F."/>
            <person name="Land M."/>
            <person name="Hauser L."/>
            <person name="Markowitz V."/>
            <person name="Cheng J.F."/>
            <person name="Hugenholtz P."/>
            <person name="Woyke T."/>
            <person name="Wu D."/>
            <person name="Steenblock K."/>
            <person name="Schneider S."/>
            <person name="Pukall R."/>
            <person name="Goeker M."/>
            <person name="Klenk H.P."/>
            <person name="Eisen J.A."/>
        </authorList>
    </citation>
    <scope>NUCLEOTIDE SEQUENCE [LARGE SCALE GENOMIC DNA]</scope>
    <source>
        <strain evidence="2">ATCC 49802 / DSM 20745 / S 6022</strain>
    </source>
</reference>
<dbReference type="Proteomes" id="UP000002027">
    <property type="component" value="Chromosome 2"/>
</dbReference>
<dbReference type="AlphaFoldDB" id="D1CA33"/>
<dbReference type="EMBL" id="CP001824">
    <property type="protein sequence ID" value="ACZ40676.1"/>
    <property type="molecule type" value="Genomic_DNA"/>
</dbReference>
<accession>D1CA33</accession>
<evidence type="ECO:0000313" key="2">
    <source>
        <dbReference type="Proteomes" id="UP000002027"/>
    </source>
</evidence>
<dbReference type="STRING" id="479434.Sthe_3276"/>
<name>D1CA33_SPHTD</name>